<evidence type="ECO:0000313" key="1">
    <source>
        <dbReference type="EMBL" id="KYG34964.1"/>
    </source>
</evidence>
<gene>
    <name evidence="1" type="ORF">AZF04_01120</name>
</gene>
<dbReference type="EMBL" id="LTAO01000001">
    <property type="protein sequence ID" value="KYG34964.1"/>
    <property type="molecule type" value="Genomic_DNA"/>
</dbReference>
<proteinExistence type="predicted"/>
<dbReference type="Pfam" id="PF13027">
    <property type="entry name" value="DUF3888"/>
    <property type="match status" value="1"/>
</dbReference>
<protein>
    <recommendedName>
        <fullName evidence="3">DUF3888 domain-containing protein</fullName>
    </recommendedName>
</protein>
<keyword evidence="2" id="KW-1185">Reference proteome</keyword>
<dbReference type="RefSeq" id="WP_061947216.1">
    <property type="nucleotide sequence ID" value="NZ_LTAO01000001.1"/>
</dbReference>
<accession>A0A162F7E5</accession>
<name>A0A162F7E5_9BACI</name>
<dbReference type="AlphaFoldDB" id="A0A162F7E5"/>
<reference evidence="1" key="1">
    <citation type="submission" date="2016-02" db="EMBL/GenBank/DDBJ databases">
        <title>Genome sequence of Bacillus trypoxylicola KCTC 13244(T).</title>
        <authorList>
            <person name="Jeong H."/>
            <person name="Park S.-H."/>
            <person name="Choi S.-K."/>
        </authorList>
    </citation>
    <scope>NUCLEOTIDE SEQUENCE [LARGE SCALE GENOMIC DNA]</scope>
    <source>
        <strain evidence="1">KCTC 13244</strain>
    </source>
</reference>
<evidence type="ECO:0000313" key="2">
    <source>
        <dbReference type="Proteomes" id="UP000075806"/>
    </source>
</evidence>
<dbReference type="OrthoDB" id="1906683at2"/>
<dbReference type="Proteomes" id="UP000075806">
    <property type="component" value="Unassembled WGS sequence"/>
</dbReference>
<dbReference type="InterPro" id="IPR024984">
    <property type="entry name" value="DUF3888"/>
</dbReference>
<evidence type="ECO:0008006" key="3">
    <source>
        <dbReference type="Google" id="ProtNLM"/>
    </source>
</evidence>
<dbReference type="STRING" id="519424.AZF04_01120"/>
<comment type="caution">
    <text evidence="1">The sequence shown here is derived from an EMBL/GenBank/DDBJ whole genome shotgun (WGS) entry which is preliminary data.</text>
</comment>
<sequence length="154" mass="17595">MIIQLKGGLSMKYRIVLCVFILLIFFPGNTGLTYTIDTNRESNDLIIHDALMSLLEAPIAKAVGEFYSQSLTEQPEVYPYDIDIIQLKRVNGFRSFLFEITVEVMPVLGPHIQVGKDRLTLELPSSPTTPIKVVKYNHLETYELPPNWKNVLKR</sequence>
<organism evidence="1 2">
    <name type="scientific">Alkalihalobacillus trypoxylicola</name>
    <dbReference type="NCBI Taxonomy" id="519424"/>
    <lineage>
        <taxon>Bacteria</taxon>
        <taxon>Bacillati</taxon>
        <taxon>Bacillota</taxon>
        <taxon>Bacilli</taxon>
        <taxon>Bacillales</taxon>
        <taxon>Bacillaceae</taxon>
        <taxon>Alkalihalobacillus</taxon>
    </lineage>
</organism>